<dbReference type="CDD" id="cd20298">
    <property type="entry name" value="cupin_UAH"/>
    <property type="match status" value="1"/>
</dbReference>
<dbReference type="Pfam" id="PF04115">
    <property type="entry name" value="Ureidogly_lyase"/>
    <property type="match status" value="1"/>
</dbReference>
<dbReference type="RefSeq" id="WP_164550191.1">
    <property type="nucleotide sequence ID" value="NZ_JBHTMH010000002.1"/>
</dbReference>
<evidence type="ECO:0000313" key="5">
    <source>
        <dbReference type="EMBL" id="VDS03076.1"/>
    </source>
</evidence>
<comment type="catalytic activity">
    <reaction evidence="4">
        <text>(S)-ureidoglycolate = urea + glyoxylate</text>
        <dbReference type="Rhea" id="RHEA:11304"/>
        <dbReference type="ChEBI" id="CHEBI:16199"/>
        <dbReference type="ChEBI" id="CHEBI:36655"/>
        <dbReference type="ChEBI" id="CHEBI:57296"/>
        <dbReference type="EC" id="4.3.2.3"/>
    </reaction>
</comment>
<accession>A0A447I6H3</accession>
<evidence type="ECO:0000256" key="1">
    <source>
        <dbReference type="ARBA" id="ARBA00011738"/>
    </source>
</evidence>
<keyword evidence="3 5" id="KW-0456">Lyase</keyword>
<proteinExistence type="predicted"/>
<dbReference type="EC" id="4.3.2.3" evidence="5"/>
<dbReference type="GO" id="GO:0050385">
    <property type="term" value="F:ureidoglycolate lyase activity"/>
    <property type="evidence" value="ECO:0007669"/>
    <property type="project" value="UniProtKB-EC"/>
</dbReference>
<dbReference type="InterPro" id="IPR011051">
    <property type="entry name" value="RmlC_Cupin_sf"/>
</dbReference>
<dbReference type="GO" id="GO:0000256">
    <property type="term" value="P:allantoin catabolic process"/>
    <property type="evidence" value="ECO:0007669"/>
    <property type="project" value="InterPro"/>
</dbReference>
<dbReference type="PANTHER" id="PTHR21221">
    <property type="entry name" value="UREIDOGLYCOLATE HYDROLASE"/>
    <property type="match status" value="1"/>
</dbReference>
<name>A0A447I6H3_9HYPH</name>
<keyword evidence="6" id="KW-1185">Reference proteome</keyword>
<comment type="subunit">
    <text evidence="1">Homodimer.</text>
</comment>
<dbReference type="InterPro" id="IPR007247">
    <property type="entry name" value="Ureidogly_lyase"/>
</dbReference>
<dbReference type="SUPFAM" id="SSF51182">
    <property type="entry name" value="RmlC-like cupins"/>
    <property type="match status" value="1"/>
</dbReference>
<reference evidence="5 6" key="1">
    <citation type="submission" date="2018-12" db="EMBL/GenBank/DDBJ databases">
        <authorList>
            <person name="Criscuolo A."/>
        </authorList>
    </citation>
    <scope>NUCLEOTIDE SEQUENCE [LARGE SCALE GENOMIC DNA]</scope>
    <source>
        <strain evidence="5">ACIP1116281</strain>
    </source>
</reference>
<evidence type="ECO:0000256" key="2">
    <source>
        <dbReference type="ARBA" id="ARBA00022631"/>
    </source>
</evidence>
<protein>
    <submittedName>
        <fullName evidence="5">Ureidoglycolate lyase</fullName>
        <ecNumber evidence="5">4.3.2.3</ecNumber>
    </submittedName>
</protein>
<dbReference type="Gene3D" id="2.60.120.480">
    <property type="entry name" value="Ureidoglycolate hydrolase"/>
    <property type="match status" value="1"/>
</dbReference>
<evidence type="ECO:0000313" key="6">
    <source>
        <dbReference type="Proteomes" id="UP000268844"/>
    </source>
</evidence>
<dbReference type="InterPro" id="IPR047233">
    <property type="entry name" value="UAH_cupin"/>
</dbReference>
<evidence type="ECO:0000256" key="3">
    <source>
        <dbReference type="ARBA" id="ARBA00023239"/>
    </source>
</evidence>
<dbReference type="GO" id="GO:0006144">
    <property type="term" value="P:purine nucleobase metabolic process"/>
    <property type="evidence" value="ECO:0007669"/>
    <property type="project" value="UniProtKB-KW"/>
</dbReference>
<evidence type="ECO:0000256" key="4">
    <source>
        <dbReference type="ARBA" id="ARBA00047684"/>
    </source>
</evidence>
<dbReference type="Proteomes" id="UP000268844">
    <property type="component" value="Unassembled WGS sequence"/>
</dbReference>
<organism evidence="5 6">
    <name type="scientific">Devosia equisanguinis</name>
    <dbReference type="NCBI Taxonomy" id="2490941"/>
    <lineage>
        <taxon>Bacteria</taxon>
        <taxon>Pseudomonadati</taxon>
        <taxon>Pseudomonadota</taxon>
        <taxon>Alphaproteobacteria</taxon>
        <taxon>Hyphomicrobiales</taxon>
        <taxon>Devosiaceae</taxon>
        <taxon>Devosia</taxon>
    </lineage>
</organism>
<dbReference type="InterPro" id="IPR024060">
    <property type="entry name" value="Ureidoglycolate_lyase_dom_sf"/>
</dbReference>
<keyword evidence="2" id="KW-0659">Purine metabolism</keyword>
<dbReference type="AlphaFoldDB" id="A0A447I6H3"/>
<dbReference type="EMBL" id="UZWD01000004">
    <property type="protein sequence ID" value="VDS03076.1"/>
    <property type="molecule type" value="Genomic_DNA"/>
</dbReference>
<dbReference type="PANTHER" id="PTHR21221:SF1">
    <property type="entry name" value="UREIDOGLYCOLATE LYASE"/>
    <property type="match status" value="1"/>
</dbReference>
<sequence>MTLVLKARPVDAAALAPYATVLQAADGKARAFPEVMEKGDVPGAHAFTILCPQPVDGAVRVAALERHPHSTQSFLPIKAGRWLILVAPKTANGEPDLGGALAFVAGPEDAICIGQDVWHAGLTVLDQPAQFGMIMWKAESAEDGVLWHLDEAVGVEF</sequence>
<dbReference type="GO" id="GO:0004848">
    <property type="term" value="F:ureidoglycolate hydrolase activity"/>
    <property type="evidence" value="ECO:0007669"/>
    <property type="project" value="InterPro"/>
</dbReference>
<gene>
    <name evidence="5" type="primary">allA_1</name>
    <name evidence="5" type="ORF">DEVEQU_00196</name>
</gene>